<keyword evidence="1" id="KW-0812">Transmembrane</keyword>
<accession>A0AAV6JTB7</accession>
<dbReference type="Proteomes" id="UP000823749">
    <property type="component" value="Chromosome 6"/>
</dbReference>
<protein>
    <submittedName>
        <fullName evidence="2">Uncharacterized protein</fullName>
    </submittedName>
</protein>
<reference evidence="2 3" key="1">
    <citation type="submission" date="2020-08" db="EMBL/GenBank/DDBJ databases">
        <title>Plant Genome Project.</title>
        <authorList>
            <person name="Zhang R.-G."/>
        </authorList>
    </citation>
    <scope>NUCLEOTIDE SEQUENCE [LARGE SCALE GENOMIC DNA]</scope>
    <source>
        <strain evidence="2">WSP0</strain>
        <tissue evidence="2">Leaf</tissue>
    </source>
</reference>
<name>A0AAV6JTB7_9ERIC</name>
<evidence type="ECO:0000313" key="2">
    <source>
        <dbReference type="EMBL" id="KAG5542779.1"/>
    </source>
</evidence>
<evidence type="ECO:0000256" key="1">
    <source>
        <dbReference type="SAM" id="Phobius"/>
    </source>
</evidence>
<proteinExistence type="predicted"/>
<organism evidence="2 3">
    <name type="scientific">Rhododendron griersonianum</name>
    <dbReference type="NCBI Taxonomy" id="479676"/>
    <lineage>
        <taxon>Eukaryota</taxon>
        <taxon>Viridiplantae</taxon>
        <taxon>Streptophyta</taxon>
        <taxon>Embryophyta</taxon>
        <taxon>Tracheophyta</taxon>
        <taxon>Spermatophyta</taxon>
        <taxon>Magnoliopsida</taxon>
        <taxon>eudicotyledons</taxon>
        <taxon>Gunneridae</taxon>
        <taxon>Pentapetalae</taxon>
        <taxon>asterids</taxon>
        <taxon>Ericales</taxon>
        <taxon>Ericaceae</taxon>
        <taxon>Ericoideae</taxon>
        <taxon>Rhodoreae</taxon>
        <taxon>Rhododendron</taxon>
    </lineage>
</organism>
<feature type="transmembrane region" description="Helical" evidence="1">
    <location>
        <begin position="238"/>
        <end position="255"/>
    </location>
</feature>
<feature type="transmembrane region" description="Helical" evidence="1">
    <location>
        <begin position="333"/>
        <end position="357"/>
    </location>
</feature>
<comment type="caution">
    <text evidence="2">The sequence shown here is derived from an EMBL/GenBank/DDBJ whole genome shotgun (WGS) entry which is preliminary data.</text>
</comment>
<sequence length="364" mass="40640">MTLVLFGVVQDLQEVAAYAFVRELRALHISGRIAEWVAIMSLGIYRYASFFCITSPFAGLYLICLCSVVCHAMSFFKISIPFVWRVLELEAPCMQRFATLTRFLCYWYSLPSMEFLLLVATTRQVVLDLISLLIGSKLFFTVAEMVEYFWILGLTLRVCDEEMQGYAVGDKDEVRILPMLICSSHVRVWVVAGTAFQVFVLAIRFLLTLTHWLGADGCSDVVGIQGIVRLWAGNHDSFGVAYLMLSLVWVGFQVVQHSSENVFELVGLWMVVAGLELVVVSMAPYASSEFRKMFPTRTQVQPCDGSYVIPLMDLSVGCAAEQYPAKQIFLDRFYFFCGVIILPSAAANILVGSLVLFTSAAADG</sequence>
<keyword evidence="1" id="KW-1133">Transmembrane helix</keyword>
<dbReference type="EMBL" id="JACTNZ010000006">
    <property type="protein sequence ID" value="KAG5542779.1"/>
    <property type="molecule type" value="Genomic_DNA"/>
</dbReference>
<evidence type="ECO:0000313" key="3">
    <source>
        <dbReference type="Proteomes" id="UP000823749"/>
    </source>
</evidence>
<keyword evidence="3" id="KW-1185">Reference proteome</keyword>
<dbReference type="AlphaFoldDB" id="A0AAV6JTB7"/>
<feature type="transmembrane region" description="Helical" evidence="1">
    <location>
        <begin position="188"/>
        <end position="207"/>
    </location>
</feature>
<feature type="transmembrane region" description="Helical" evidence="1">
    <location>
        <begin position="267"/>
        <end position="287"/>
    </location>
</feature>
<feature type="transmembrane region" description="Helical" evidence="1">
    <location>
        <begin position="126"/>
        <end position="151"/>
    </location>
</feature>
<gene>
    <name evidence="2" type="ORF">RHGRI_015780</name>
</gene>
<keyword evidence="1" id="KW-0472">Membrane</keyword>